<dbReference type="Pfam" id="PF02775">
    <property type="entry name" value="TPP_enzyme_C"/>
    <property type="match status" value="1"/>
</dbReference>
<dbReference type="GO" id="GO:0000287">
    <property type="term" value="F:magnesium ion binding"/>
    <property type="evidence" value="ECO:0007669"/>
    <property type="project" value="InterPro"/>
</dbReference>
<feature type="domain" description="Thiamine pyrophosphate enzyme central" evidence="5">
    <location>
        <begin position="190"/>
        <end position="317"/>
    </location>
</feature>
<dbReference type="InterPro" id="IPR012001">
    <property type="entry name" value="Thiamin_PyroP_enz_TPP-bd_dom"/>
</dbReference>
<evidence type="ECO:0000259" key="5">
    <source>
        <dbReference type="Pfam" id="PF00205"/>
    </source>
</evidence>
<dbReference type="Gene3D" id="3.40.50.1220">
    <property type="entry name" value="TPP-binding domain"/>
    <property type="match status" value="1"/>
</dbReference>
<gene>
    <name evidence="8" type="primary">ilvG</name>
    <name evidence="8" type="ORF">SAMEA1982600_01211</name>
</gene>
<keyword evidence="3 4" id="KW-0786">Thiamine pyrophosphate</keyword>
<dbReference type="Gene3D" id="3.40.50.970">
    <property type="match status" value="2"/>
</dbReference>
<organism evidence="8 9">
    <name type="scientific">Bordetella ansorpii</name>
    <dbReference type="NCBI Taxonomy" id="288768"/>
    <lineage>
        <taxon>Bacteria</taxon>
        <taxon>Pseudomonadati</taxon>
        <taxon>Pseudomonadota</taxon>
        <taxon>Betaproteobacteria</taxon>
        <taxon>Burkholderiales</taxon>
        <taxon>Alcaligenaceae</taxon>
        <taxon>Bordetella</taxon>
    </lineage>
</organism>
<dbReference type="PANTHER" id="PTHR18968:SF166">
    <property type="entry name" value="2-HYDROXYACYL-COA LYASE 2"/>
    <property type="match status" value="1"/>
</dbReference>
<dbReference type="EC" id="2.2.1.6" evidence="8"/>
<dbReference type="CDD" id="cd07035">
    <property type="entry name" value="TPP_PYR_POX_like"/>
    <property type="match status" value="1"/>
</dbReference>
<evidence type="ECO:0000313" key="8">
    <source>
        <dbReference type="EMBL" id="SAI07392.1"/>
    </source>
</evidence>
<dbReference type="EMBL" id="FKBS01000012">
    <property type="protein sequence ID" value="SAI07392.1"/>
    <property type="molecule type" value="Genomic_DNA"/>
</dbReference>
<dbReference type="GO" id="GO:0009097">
    <property type="term" value="P:isoleucine biosynthetic process"/>
    <property type="evidence" value="ECO:0007669"/>
    <property type="project" value="TreeGrafter"/>
</dbReference>
<dbReference type="Pfam" id="PF02776">
    <property type="entry name" value="TPP_enzyme_N"/>
    <property type="match status" value="1"/>
</dbReference>
<evidence type="ECO:0000256" key="2">
    <source>
        <dbReference type="ARBA" id="ARBA00007812"/>
    </source>
</evidence>
<evidence type="ECO:0000313" key="9">
    <source>
        <dbReference type="Proteomes" id="UP000077037"/>
    </source>
</evidence>
<dbReference type="GO" id="GO:0005948">
    <property type="term" value="C:acetolactate synthase complex"/>
    <property type="evidence" value="ECO:0007669"/>
    <property type="project" value="TreeGrafter"/>
</dbReference>
<feature type="domain" description="Thiamine pyrophosphate enzyme N-terminal TPP-binding" evidence="7">
    <location>
        <begin position="1"/>
        <end position="116"/>
    </location>
</feature>
<dbReference type="InterPro" id="IPR029035">
    <property type="entry name" value="DHS-like_NAD/FAD-binding_dom"/>
</dbReference>
<accession>A0A157ME65</accession>
<keyword evidence="8" id="KW-0808">Transferase</keyword>
<proteinExistence type="inferred from homology"/>
<dbReference type="InterPro" id="IPR012000">
    <property type="entry name" value="Thiamin_PyroP_enz_cen_dom"/>
</dbReference>
<dbReference type="GO" id="GO:0009099">
    <property type="term" value="P:L-valine biosynthetic process"/>
    <property type="evidence" value="ECO:0007669"/>
    <property type="project" value="TreeGrafter"/>
</dbReference>
<dbReference type="AlphaFoldDB" id="A0A157ME65"/>
<evidence type="ECO:0000256" key="3">
    <source>
        <dbReference type="ARBA" id="ARBA00023052"/>
    </source>
</evidence>
<dbReference type="InterPro" id="IPR029061">
    <property type="entry name" value="THDP-binding"/>
</dbReference>
<name>A0A157ME65_9BORD</name>
<dbReference type="FunFam" id="3.40.50.970:FF:000007">
    <property type="entry name" value="Acetolactate synthase"/>
    <property type="match status" value="1"/>
</dbReference>
<dbReference type="InterPro" id="IPR045229">
    <property type="entry name" value="TPP_enz"/>
</dbReference>
<evidence type="ECO:0000256" key="1">
    <source>
        <dbReference type="ARBA" id="ARBA00001964"/>
    </source>
</evidence>
<dbReference type="GO" id="GO:0003984">
    <property type="term" value="F:acetolactate synthase activity"/>
    <property type="evidence" value="ECO:0007669"/>
    <property type="project" value="UniProtKB-EC"/>
</dbReference>
<comment type="cofactor">
    <cofactor evidence="1">
        <name>thiamine diphosphate</name>
        <dbReference type="ChEBI" id="CHEBI:58937"/>
    </cofactor>
</comment>
<protein>
    <submittedName>
        <fullName evidence="8">Acetolactate synthase large subunit</fullName>
        <ecNumber evidence="8">2.2.1.6</ecNumber>
    </submittedName>
</protein>
<dbReference type="GO" id="GO:0050660">
    <property type="term" value="F:flavin adenine dinucleotide binding"/>
    <property type="evidence" value="ECO:0007669"/>
    <property type="project" value="TreeGrafter"/>
</dbReference>
<dbReference type="Proteomes" id="UP000077037">
    <property type="component" value="Unassembled WGS sequence"/>
</dbReference>
<dbReference type="RefSeq" id="WP_066410039.1">
    <property type="nucleotide sequence ID" value="NZ_FKBS01000012.1"/>
</dbReference>
<dbReference type="InterPro" id="IPR011766">
    <property type="entry name" value="TPP_enzyme_TPP-bd"/>
</dbReference>
<evidence type="ECO:0000259" key="6">
    <source>
        <dbReference type="Pfam" id="PF02775"/>
    </source>
</evidence>
<comment type="similarity">
    <text evidence="2 4">Belongs to the TPP enzyme family.</text>
</comment>
<evidence type="ECO:0000256" key="4">
    <source>
        <dbReference type="RuleBase" id="RU362132"/>
    </source>
</evidence>
<dbReference type="PANTHER" id="PTHR18968">
    <property type="entry name" value="THIAMINE PYROPHOSPHATE ENZYMES"/>
    <property type="match status" value="1"/>
</dbReference>
<evidence type="ECO:0000259" key="7">
    <source>
        <dbReference type="Pfam" id="PF02776"/>
    </source>
</evidence>
<dbReference type="OrthoDB" id="2254214at2"/>
<dbReference type="SUPFAM" id="SSF52518">
    <property type="entry name" value="Thiamin diphosphate-binding fold (THDP-binding)"/>
    <property type="match status" value="2"/>
</dbReference>
<feature type="domain" description="Thiamine pyrophosphate enzyme TPP-binding" evidence="6">
    <location>
        <begin position="382"/>
        <end position="528"/>
    </location>
</feature>
<dbReference type="Pfam" id="PF00205">
    <property type="entry name" value="TPP_enzyme_M"/>
    <property type="match status" value="1"/>
</dbReference>
<reference evidence="8 9" key="1">
    <citation type="submission" date="2016-03" db="EMBL/GenBank/DDBJ databases">
        <authorList>
            <consortium name="Pathogen Informatics"/>
        </authorList>
    </citation>
    <scope>NUCLEOTIDE SEQUENCE [LARGE SCALE GENOMIC DNA]</scope>
    <source>
        <strain evidence="8 9">NCTC13364</strain>
    </source>
</reference>
<dbReference type="GO" id="GO:0030976">
    <property type="term" value="F:thiamine pyrophosphate binding"/>
    <property type="evidence" value="ECO:0007669"/>
    <property type="project" value="InterPro"/>
</dbReference>
<sequence length="549" mass="56821">MSGAHLVTRALSRAGVKTVFSLSGNQIMPIYDACIDAGIRIVHVRHEAAAVHMADAWAQLTGEIGVALLTAAPGITNGLSPLYSARMAESPVLVLSGDSPMSADGTGPFQELAQTEITKPLVKRALRPTRAAELDRDVTEAIECALSGRPGPVHVALPFDLLSQDVQDSDAPGPAAPRRQSTALAPQAAQAIAQRVGQAKRPLVLVGPMLNASRAPGLLARARQALQAPVIPMESPRGLRDPSLGTFASCLADADLVLLLGKPLDFTVAHGKTPAFHAQAGVIVVDPEAFLLERAVKGLGARLREHAQADADDALQALCEAAAQASSPRADWLARVDAAIASRQLVAGTGGLPDAAQPLPQAICGAVQQALDQADEPILICDGGEFGQWAQAFCQAPTRVINGVSGAIGGALCYAIAASLARPDATIFTLMGDGTVGFHLSEFETAAREGARFVAVVGNDARWNAEHVIQMREYGADRLYGCQLSAAARYDQAAQALGAHGGYADRLADVAGVIDAALHSGKPACLDIRMDGQAAPSFASTGVAAQGPH</sequence>
<dbReference type="SUPFAM" id="SSF52467">
    <property type="entry name" value="DHS-like NAD/FAD-binding domain"/>
    <property type="match status" value="1"/>
</dbReference>